<feature type="region of interest" description="Disordered" evidence="1">
    <location>
        <begin position="41"/>
        <end position="68"/>
    </location>
</feature>
<evidence type="ECO:0008006" key="4">
    <source>
        <dbReference type="Google" id="ProtNLM"/>
    </source>
</evidence>
<evidence type="ECO:0000313" key="3">
    <source>
        <dbReference type="Proteomes" id="UP001612928"/>
    </source>
</evidence>
<sequence>MGTYDDDTLPLQPPIRLPSRADLAAAVRATPLAALLLNPPGPGLREEAAQAGGSQEAAVPGPGTREEAVPGVGADALAGLRDGPAGPDAIGALRDGTADDVLRVWTDVRRHLFGRDQAVFLQVVRLFLGREPVGDVPAALSSLGLARQRDEGSPGSYALTPLGLWTAREMIAEATGQEIPVMGSFAGRDAAALLHGLRSYREAERIEELTGWLVGRDRAKAAEEIGAALAEVSPLARAIGVELLALDLGDDGRLVLDRLLGVRKLGAVVAARMGRDEQRPSPEEIAWVFVDMAAALLEFGGETDEVIQSMAMGMEPEQQASTIALLALGDHPWSERVLYVIIERHPDEQVAAAARKALRRLRSLASLRE</sequence>
<comment type="caution">
    <text evidence="2">The sequence shown here is derived from an EMBL/GenBank/DDBJ whole genome shotgun (WGS) entry which is preliminary data.</text>
</comment>
<accession>A0ABW8AE48</accession>
<evidence type="ECO:0000256" key="1">
    <source>
        <dbReference type="SAM" id="MobiDB-lite"/>
    </source>
</evidence>
<reference evidence="2 3" key="1">
    <citation type="submission" date="2024-10" db="EMBL/GenBank/DDBJ databases">
        <title>The Natural Products Discovery Center: Release of the First 8490 Sequenced Strains for Exploring Actinobacteria Biosynthetic Diversity.</title>
        <authorList>
            <person name="Kalkreuter E."/>
            <person name="Kautsar S.A."/>
            <person name="Yang D."/>
            <person name="Bader C.D."/>
            <person name="Teijaro C.N."/>
            <person name="Fluegel L."/>
            <person name="Davis C.M."/>
            <person name="Simpson J.R."/>
            <person name="Lauterbach L."/>
            <person name="Steele A.D."/>
            <person name="Gui C."/>
            <person name="Meng S."/>
            <person name="Li G."/>
            <person name="Viehrig K."/>
            <person name="Ye F."/>
            <person name="Su P."/>
            <person name="Kiefer A.F."/>
            <person name="Nichols A."/>
            <person name="Cepeda A.J."/>
            <person name="Yan W."/>
            <person name="Fan B."/>
            <person name="Jiang Y."/>
            <person name="Adhikari A."/>
            <person name="Zheng C.-J."/>
            <person name="Schuster L."/>
            <person name="Cowan T.M."/>
            <person name="Smanski M.J."/>
            <person name="Chevrette M.G."/>
            <person name="De Carvalho L.P.S."/>
            <person name="Shen B."/>
        </authorList>
    </citation>
    <scope>NUCLEOTIDE SEQUENCE [LARGE SCALE GENOMIC DNA]</scope>
    <source>
        <strain evidence="2 3">NPDC049503</strain>
    </source>
</reference>
<gene>
    <name evidence="2" type="ORF">ACIBP5_34050</name>
</gene>
<protein>
    <recommendedName>
        <fullName evidence="4">HEAT repeat domain-containing protein</fullName>
    </recommendedName>
</protein>
<evidence type="ECO:0000313" key="2">
    <source>
        <dbReference type="EMBL" id="MFI7445020.1"/>
    </source>
</evidence>
<proteinExistence type="predicted"/>
<feature type="compositionally biased region" description="Low complexity" evidence="1">
    <location>
        <begin position="49"/>
        <end position="58"/>
    </location>
</feature>
<dbReference type="Proteomes" id="UP001612928">
    <property type="component" value="Unassembled WGS sequence"/>
</dbReference>
<keyword evidence="3" id="KW-1185">Reference proteome</keyword>
<dbReference type="RefSeq" id="WP_397025395.1">
    <property type="nucleotide sequence ID" value="NZ_JBITMB010000011.1"/>
</dbReference>
<organism evidence="2 3">
    <name type="scientific">Nonomuraea indica</name>
    <dbReference type="NCBI Taxonomy" id="1581193"/>
    <lineage>
        <taxon>Bacteria</taxon>
        <taxon>Bacillati</taxon>
        <taxon>Actinomycetota</taxon>
        <taxon>Actinomycetes</taxon>
        <taxon>Streptosporangiales</taxon>
        <taxon>Streptosporangiaceae</taxon>
        <taxon>Nonomuraea</taxon>
    </lineage>
</organism>
<dbReference type="EMBL" id="JBITMB010000011">
    <property type="protein sequence ID" value="MFI7445020.1"/>
    <property type="molecule type" value="Genomic_DNA"/>
</dbReference>
<name>A0ABW8AE48_9ACTN</name>